<feature type="DNA-binding region" description="NDT80" evidence="2">
    <location>
        <begin position="1"/>
        <end position="118"/>
    </location>
</feature>
<dbReference type="GeneID" id="20702923"/>
<dbReference type="AlphaFoldDB" id="G2WUI7"/>
<dbReference type="PROSITE" id="PS51517">
    <property type="entry name" value="NDT80"/>
    <property type="match status" value="1"/>
</dbReference>
<organism evidence="5 6">
    <name type="scientific">Verticillium dahliae (strain VdLs.17 / ATCC MYA-4575 / FGSC 10137)</name>
    <name type="common">Verticillium wilt</name>
    <dbReference type="NCBI Taxonomy" id="498257"/>
    <lineage>
        <taxon>Eukaryota</taxon>
        <taxon>Fungi</taxon>
        <taxon>Dikarya</taxon>
        <taxon>Ascomycota</taxon>
        <taxon>Pezizomycotina</taxon>
        <taxon>Sordariomycetes</taxon>
        <taxon>Hypocreomycetidae</taxon>
        <taxon>Glomerellales</taxon>
        <taxon>Plectosphaerellaceae</taxon>
        <taxon>Verticillium</taxon>
    </lineage>
</organism>
<dbReference type="GO" id="GO:0051321">
    <property type="term" value="P:meiotic cell cycle"/>
    <property type="evidence" value="ECO:0007669"/>
    <property type="project" value="TreeGrafter"/>
</dbReference>
<dbReference type="InterPro" id="IPR008967">
    <property type="entry name" value="p53-like_TF_DNA-bd_sf"/>
</dbReference>
<dbReference type="eggNOG" id="ENOG502SAHY">
    <property type="taxonomic scope" value="Eukaryota"/>
</dbReference>
<dbReference type="InParanoid" id="G2WUI7"/>
<evidence type="ECO:0000256" key="1">
    <source>
        <dbReference type="ARBA" id="ARBA00023125"/>
    </source>
</evidence>
<feature type="region of interest" description="Disordered" evidence="3">
    <location>
        <begin position="1"/>
        <end position="44"/>
    </location>
</feature>
<dbReference type="InterPro" id="IPR024061">
    <property type="entry name" value="NDT80_DNA-bd_dom"/>
</dbReference>
<dbReference type="EMBL" id="DS572696">
    <property type="protein sequence ID" value="EGY17778.1"/>
    <property type="molecule type" value="Genomic_DNA"/>
</dbReference>
<dbReference type="GO" id="GO:0003700">
    <property type="term" value="F:DNA-binding transcription factor activity"/>
    <property type="evidence" value="ECO:0007669"/>
    <property type="project" value="UniProtKB-UniRule"/>
</dbReference>
<keyword evidence="1 2" id="KW-0238">DNA-binding</keyword>
<dbReference type="Proteomes" id="UP000001611">
    <property type="component" value="Chromosome 1"/>
</dbReference>
<dbReference type="HOGENOM" id="CLU_819401_0_0_1"/>
<evidence type="ECO:0000256" key="2">
    <source>
        <dbReference type="PROSITE-ProRule" id="PRU00850"/>
    </source>
</evidence>
<evidence type="ECO:0000256" key="3">
    <source>
        <dbReference type="SAM" id="MobiDB-lite"/>
    </source>
</evidence>
<dbReference type="GO" id="GO:0003677">
    <property type="term" value="F:DNA binding"/>
    <property type="evidence" value="ECO:0007669"/>
    <property type="project" value="UniProtKB-KW"/>
</dbReference>
<dbReference type="PANTHER" id="PTHR35144:SF4">
    <property type="entry name" value="TRANSCRIPTION FACTOR VIB-1"/>
    <property type="match status" value="1"/>
</dbReference>
<proteinExistence type="predicted"/>
<dbReference type="Pfam" id="PF05224">
    <property type="entry name" value="NDT80_PhoG"/>
    <property type="match status" value="1"/>
</dbReference>
<feature type="region of interest" description="Disordered" evidence="3">
    <location>
        <begin position="284"/>
        <end position="324"/>
    </location>
</feature>
<dbReference type="KEGG" id="vda:VDAG_01460"/>
<dbReference type="GO" id="GO:0045944">
    <property type="term" value="P:positive regulation of transcription by RNA polymerase II"/>
    <property type="evidence" value="ECO:0007669"/>
    <property type="project" value="TreeGrafter"/>
</dbReference>
<dbReference type="OrthoDB" id="4117572at2759"/>
<protein>
    <submittedName>
        <fullName evidence="5">VIB-1 protein</fullName>
    </submittedName>
</protein>
<evidence type="ECO:0000313" key="6">
    <source>
        <dbReference type="Proteomes" id="UP000001611"/>
    </source>
</evidence>
<feature type="compositionally biased region" description="Basic and acidic residues" evidence="3">
    <location>
        <begin position="1"/>
        <end position="10"/>
    </location>
</feature>
<dbReference type="PANTHER" id="PTHR35144">
    <property type="entry name" value="MEIOSIS-SPECIFIC TRANSCRIPTION FACTOR NDT80"/>
    <property type="match status" value="1"/>
</dbReference>
<evidence type="ECO:0000259" key="4">
    <source>
        <dbReference type="PROSITE" id="PS51517"/>
    </source>
</evidence>
<accession>G2WUI7</accession>
<dbReference type="RefSeq" id="XP_009648641.1">
    <property type="nucleotide sequence ID" value="XM_009650346.1"/>
</dbReference>
<keyword evidence="6" id="KW-1185">Reference proteome</keyword>
<gene>
    <name evidence="5" type="ORF">VDAG_01460</name>
</gene>
<dbReference type="InterPro" id="IPR052605">
    <property type="entry name" value="Fungal_trans_regulator"/>
</dbReference>
<feature type="compositionally biased region" description="Polar residues" evidence="3">
    <location>
        <begin position="284"/>
        <end position="298"/>
    </location>
</feature>
<dbReference type="Gene3D" id="2.60.40.1390">
    <property type="entry name" value="NDT80 DNA-binding domain"/>
    <property type="match status" value="1"/>
</dbReference>
<evidence type="ECO:0000313" key="5">
    <source>
        <dbReference type="EMBL" id="EGY17778.1"/>
    </source>
</evidence>
<sequence>MAPRPTHCDSLENAAAQLPRGGTGSRPRSRRHFPSFPSRTRGPDADGEYAVYPIGWRRLQFRIATANNGRRKELQQHFVLHLKVVGTLTNGNKVVLTEATTSPIVVRGRSPRNFQARKEIPLLGSSAGSRGQALVETGQGIVAGPLSAKPIDVKARGIDMQMPRAAFTFNGGGPKMPGNQMGTMRSNSYPNWTSPGHVSMSHIPVTGAGRRSFSYGHSTTAPPPLSIPTSADAALNIPRRAPGPRIWRGFDVDSSLGTARDYYPPSTTWTTTAGEANATVAYTSSDNRSYSSPGQYKSNAPAVPVKNEQGAPPPGSGAVYNGPPRGSFDAMNHYSWHAI</sequence>
<dbReference type="SUPFAM" id="SSF49417">
    <property type="entry name" value="p53-like transcription factors"/>
    <property type="match status" value="1"/>
</dbReference>
<feature type="domain" description="NDT80" evidence="4">
    <location>
        <begin position="1"/>
        <end position="118"/>
    </location>
</feature>
<name>G2WUI7_VERDV</name>
<reference evidence="5 6" key="1">
    <citation type="submission" date="2008-03" db="EMBL/GenBank/DDBJ databases">
        <title>The Genome Sequence of Verticillium dahliae VdLs.17.</title>
        <authorList>
            <consortium name="The Broad Institute Genome Sequencing Platform"/>
            <person name="Ma L.-J.J."/>
            <person name="Klosterman S.J."/>
            <person name="Subbarao K."/>
            <person name="Dobinson K."/>
            <person name="Veronese P."/>
            <person name="Kang S."/>
            <person name="Gold S.E."/>
            <person name="Young S."/>
            <person name="Jaffe D."/>
            <person name="Gnerre S."/>
            <person name="Berlin A."/>
            <person name="Heiman D."/>
            <person name="Hepburn T."/>
            <person name="Sykes S."/>
            <person name="Alvarado L."/>
            <person name="Kodira C.D."/>
            <person name="Lander E."/>
            <person name="Galagan J."/>
            <person name="Nusbaum C."/>
            <person name="Birren B."/>
        </authorList>
    </citation>
    <scope>NUCLEOTIDE SEQUENCE [LARGE SCALE GENOMIC DNA]</scope>
    <source>
        <strain evidence="6">VdLs.17 / ATCC MYA-4575 / FGSC 10137</strain>
    </source>
</reference>
<dbReference type="GO" id="GO:0000228">
    <property type="term" value="C:nuclear chromosome"/>
    <property type="evidence" value="ECO:0007669"/>
    <property type="project" value="TreeGrafter"/>
</dbReference>
<dbReference type="InterPro" id="IPR037141">
    <property type="entry name" value="NDT80_DNA-bd_dom_sf"/>
</dbReference>